<protein>
    <recommendedName>
        <fullName evidence="2">site-specific DNA-methyltransferase (adenine-specific)</fullName>
        <ecNumber evidence="2">2.1.1.72</ecNumber>
    </recommendedName>
</protein>
<evidence type="ECO:0000256" key="5">
    <source>
        <dbReference type="ARBA" id="ARBA00022691"/>
    </source>
</evidence>
<evidence type="ECO:0000256" key="2">
    <source>
        <dbReference type="ARBA" id="ARBA00011900"/>
    </source>
</evidence>
<comment type="similarity">
    <text evidence="1">Belongs to the N(4)/N(6)-methyltransferase family.</text>
</comment>
<gene>
    <name evidence="8" type="primary">dpnM_2</name>
    <name evidence="8" type="ORF">DPBNPPHM_03077</name>
</gene>
<evidence type="ECO:0000256" key="4">
    <source>
        <dbReference type="ARBA" id="ARBA00022679"/>
    </source>
</evidence>
<evidence type="ECO:0000256" key="3">
    <source>
        <dbReference type="ARBA" id="ARBA00022603"/>
    </source>
</evidence>
<evidence type="ECO:0000313" key="9">
    <source>
        <dbReference type="Proteomes" id="UP000434580"/>
    </source>
</evidence>
<keyword evidence="3 8" id="KW-0489">Methyltransferase</keyword>
<dbReference type="InterPro" id="IPR012327">
    <property type="entry name" value="MeTrfase_D12"/>
</dbReference>
<proteinExistence type="inferred from homology"/>
<evidence type="ECO:0000256" key="1">
    <source>
        <dbReference type="ARBA" id="ARBA00006594"/>
    </source>
</evidence>
<sequence length="268" mass="31059">MAKPVIPWVGGKRKLADHILPLFPEHTCYVEPFCGAAALYFIKEPSKVEVINDVNGDIVNLYRVVKHHLEELYKQFKWALTSRENWHWLQATPPETLTDVQRAARFLYLQKLAFGGKVEGQSFGTATSSRPRFNIFTLEQDLADAHYRLSNTTIEHLDWANIIERYDRPHTLFYCDPPYWETEGYGIDFPWEQYERMAELSKTIQGKMIISINSHPAIRDLFSHLPVVAVDYQYTVAGADKRTDCTELIYGNWDNNEVPFPKGQPCLF</sequence>
<dbReference type="GO" id="GO:0006298">
    <property type="term" value="P:mismatch repair"/>
    <property type="evidence" value="ECO:0007669"/>
    <property type="project" value="TreeGrafter"/>
</dbReference>
<dbReference type="NCBIfam" id="TIGR00571">
    <property type="entry name" value="dam"/>
    <property type="match status" value="1"/>
</dbReference>
<keyword evidence="5" id="KW-0949">S-adenosyl-L-methionine</keyword>
<organism evidence="8 9">
    <name type="scientific">BD1-7 clade bacterium</name>
    <dbReference type="NCBI Taxonomy" id="2029982"/>
    <lineage>
        <taxon>Bacteria</taxon>
        <taxon>Pseudomonadati</taxon>
        <taxon>Pseudomonadota</taxon>
        <taxon>Gammaproteobacteria</taxon>
        <taxon>Cellvibrionales</taxon>
        <taxon>Spongiibacteraceae</taxon>
        <taxon>BD1-7 clade</taxon>
    </lineage>
</organism>
<evidence type="ECO:0000313" key="8">
    <source>
        <dbReference type="EMBL" id="CAA0091817.1"/>
    </source>
</evidence>
<dbReference type="PANTHER" id="PTHR30481:SF4">
    <property type="entry name" value="SITE-SPECIFIC DNA-METHYLTRANSFERASE (ADENINE-SPECIFIC)"/>
    <property type="match status" value="1"/>
</dbReference>
<dbReference type="PIRSF" id="PIRSF000398">
    <property type="entry name" value="M_m6A_EcoRV"/>
    <property type="match status" value="1"/>
</dbReference>
<dbReference type="EC" id="2.1.1.72" evidence="2"/>
<name>A0A5S9NN96_9GAMM</name>
<dbReference type="AlphaFoldDB" id="A0A5S9NN96"/>
<dbReference type="InterPro" id="IPR029063">
    <property type="entry name" value="SAM-dependent_MTases_sf"/>
</dbReference>
<feature type="binding site" evidence="7">
    <location>
        <position position="12"/>
    </location>
    <ligand>
        <name>S-adenosyl-L-methionine</name>
        <dbReference type="ChEBI" id="CHEBI:59789"/>
    </ligand>
</feature>
<dbReference type="Gene3D" id="1.10.1020.10">
    <property type="entry name" value="Adenine-specific Methyltransferase, Domain 2"/>
    <property type="match status" value="1"/>
</dbReference>
<comment type="catalytic activity">
    <reaction evidence="6">
        <text>a 2'-deoxyadenosine in DNA + S-adenosyl-L-methionine = an N(6)-methyl-2'-deoxyadenosine in DNA + S-adenosyl-L-homocysteine + H(+)</text>
        <dbReference type="Rhea" id="RHEA:15197"/>
        <dbReference type="Rhea" id="RHEA-COMP:12418"/>
        <dbReference type="Rhea" id="RHEA-COMP:12419"/>
        <dbReference type="ChEBI" id="CHEBI:15378"/>
        <dbReference type="ChEBI" id="CHEBI:57856"/>
        <dbReference type="ChEBI" id="CHEBI:59789"/>
        <dbReference type="ChEBI" id="CHEBI:90615"/>
        <dbReference type="ChEBI" id="CHEBI:90616"/>
        <dbReference type="EC" id="2.1.1.72"/>
    </reaction>
</comment>
<evidence type="ECO:0000256" key="7">
    <source>
        <dbReference type="PIRSR" id="PIRSR000398-1"/>
    </source>
</evidence>
<dbReference type="InterPro" id="IPR012263">
    <property type="entry name" value="M_m6A_EcoRV"/>
</dbReference>
<reference evidence="8 9" key="1">
    <citation type="submission" date="2019-11" db="EMBL/GenBank/DDBJ databases">
        <authorList>
            <person name="Holert J."/>
        </authorList>
    </citation>
    <scope>NUCLEOTIDE SEQUENCE [LARGE SCALE GENOMIC DNA]</scope>
    <source>
        <strain evidence="8">BC5_2</strain>
    </source>
</reference>
<feature type="binding site" evidence="7">
    <location>
        <position position="53"/>
    </location>
    <ligand>
        <name>S-adenosyl-L-methionine</name>
        <dbReference type="ChEBI" id="CHEBI:59789"/>
    </ligand>
</feature>
<feature type="binding site" evidence="7">
    <location>
        <position position="8"/>
    </location>
    <ligand>
        <name>S-adenosyl-L-methionine</name>
        <dbReference type="ChEBI" id="CHEBI:59789"/>
    </ligand>
</feature>
<dbReference type="PRINTS" id="PR00505">
    <property type="entry name" value="D12N6MTFRASE"/>
</dbReference>
<keyword evidence="4 8" id="KW-0808">Transferase</keyword>
<dbReference type="GO" id="GO:0032259">
    <property type="term" value="P:methylation"/>
    <property type="evidence" value="ECO:0007669"/>
    <property type="project" value="UniProtKB-KW"/>
</dbReference>
<dbReference type="EMBL" id="CACSII010000002">
    <property type="protein sequence ID" value="CAA0091817.1"/>
    <property type="molecule type" value="Genomic_DNA"/>
</dbReference>
<dbReference type="PANTHER" id="PTHR30481">
    <property type="entry name" value="DNA ADENINE METHYLASE"/>
    <property type="match status" value="1"/>
</dbReference>
<evidence type="ECO:0000256" key="6">
    <source>
        <dbReference type="ARBA" id="ARBA00047942"/>
    </source>
</evidence>
<dbReference type="GO" id="GO:0009007">
    <property type="term" value="F:site-specific DNA-methyltransferase (adenine-specific) activity"/>
    <property type="evidence" value="ECO:0007669"/>
    <property type="project" value="UniProtKB-EC"/>
</dbReference>
<feature type="binding site" evidence="7">
    <location>
        <position position="176"/>
    </location>
    <ligand>
        <name>S-adenosyl-L-methionine</name>
        <dbReference type="ChEBI" id="CHEBI:59789"/>
    </ligand>
</feature>
<dbReference type="Pfam" id="PF02086">
    <property type="entry name" value="MethyltransfD12"/>
    <property type="match status" value="1"/>
</dbReference>
<dbReference type="GO" id="GO:1904047">
    <property type="term" value="F:S-adenosyl-L-methionine binding"/>
    <property type="evidence" value="ECO:0007669"/>
    <property type="project" value="TreeGrafter"/>
</dbReference>
<accession>A0A5S9NN96</accession>
<dbReference type="GO" id="GO:0043565">
    <property type="term" value="F:sequence-specific DNA binding"/>
    <property type="evidence" value="ECO:0007669"/>
    <property type="project" value="TreeGrafter"/>
</dbReference>
<dbReference type="Gene3D" id="3.40.50.150">
    <property type="entry name" value="Vaccinia Virus protein VP39"/>
    <property type="match status" value="1"/>
</dbReference>
<dbReference type="GO" id="GO:0009307">
    <property type="term" value="P:DNA restriction-modification system"/>
    <property type="evidence" value="ECO:0007669"/>
    <property type="project" value="InterPro"/>
</dbReference>
<dbReference type="OrthoDB" id="9805629at2"/>
<dbReference type="InterPro" id="IPR023095">
    <property type="entry name" value="Ade_MeTrfase_dom_2"/>
</dbReference>
<dbReference type="Proteomes" id="UP000434580">
    <property type="component" value="Unassembled WGS sequence"/>
</dbReference>
<dbReference type="SUPFAM" id="SSF53335">
    <property type="entry name" value="S-adenosyl-L-methionine-dependent methyltransferases"/>
    <property type="match status" value="1"/>
</dbReference>